<keyword evidence="1" id="KW-0732">Signal</keyword>
<comment type="caution">
    <text evidence="2">The sequence shown here is derived from an EMBL/GenBank/DDBJ whole genome shotgun (WGS) entry which is preliminary data.</text>
</comment>
<dbReference type="OrthoDB" id="1122048at2"/>
<evidence type="ECO:0008006" key="4">
    <source>
        <dbReference type="Google" id="ProtNLM"/>
    </source>
</evidence>
<reference evidence="2 3" key="1">
    <citation type="submission" date="2018-11" db="EMBL/GenBank/DDBJ databases">
        <title>Arenibacter aquaticus sp.nov., a marine bacterium isolated from surface seawater in the South China Sea.</title>
        <authorList>
            <person name="Guo J."/>
            <person name="Sun J."/>
        </authorList>
    </citation>
    <scope>NUCLEOTIDE SEQUENCE [LARGE SCALE GENOMIC DNA]</scope>
    <source>
        <strain evidence="2 3">GUO666</strain>
    </source>
</reference>
<protein>
    <recommendedName>
        <fullName evidence="4">T9SS C-terminal target domain-containing protein</fullName>
    </recommendedName>
</protein>
<name>A0A3S0CK51_9FLAO</name>
<dbReference type="EMBL" id="RQPJ01000024">
    <property type="protein sequence ID" value="RTE51643.1"/>
    <property type="molecule type" value="Genomic_DNA"/>
</dbReference>
<keyword evidence="3" id="KW-1185">Reference proteome</keyword>
<evidence type="ECO:0000313" key="2">
    <source>
        <dbReference type="EMBL" id="RTE51643.1"/>
    </source>
</evidence>
<dbReference type="RefSeq" id="WP_126164182.1">
    <property type="nucleotide sequence ID" value="NZ_RQPJ01000024.1"/>
</dbReference>
<evidence type="ECO:0000256" key="1">
    <source>
        <dbReference type="SAM" id="SignalP"/>
    </source>
</evidence>
<sequence>MKAILKLTAIAGLLLTSTVAMANDPGMYLTPLKKAKSFILKLDNQTASSTLTMTDMEDHQIFVETIKGKGEYSKKFDLSKLEEGLYFVKMESSFKVVEYTLDVTEFDVEVVSSEETIKPYFRQDGGMLYVNYLNEKLSPIVIKVVDGQNRVIFNQDLGSSFVVGKAFNFKKALKDSYTVTISEGSNTYIKTFSVN</sequence>
<accession>A0A3S0CK51</accession>
<feature type="signal peptide" evidence="1">
    <location>
        <begin position="1"/>
        <end position="22"/>
    </location>
</feature>
<dbReference type="Proteomes" id="UP000267585">
    <property type="component" value="Unassembled WGS sequence"/>
</dbReference>
<evidence type="ECO:0000313" key="3">
    <source>
        <dbReference type="Proteomes" id="UP000267585"/>
    </source>
</evidence>
<feature type="chain" id="PRO_5018743719" description="T9SS C-terminal target domain-containing protein" evidence="1">
    <location>
        <begin position="23"/>
        <end position="195"/>
    </location>
</feature>
<gene>
    <name evidence="2" type="ORF">EHW67_19990</name>
</gene>
<dbReference type="AlphaFoldDB" id="A0A3S0CK51"/>
<proteinExistence type="predicted"/>
<organism evidence="2 3">
    <name type="scientific">Arenibacter aquaticus</name>
    <dbReference type="NCBI Taxonomy" id="2489054"/>
    <lineage>
        <taxon>Bacteria</taxon>
        <taxon>Pseudomonadati</taxon>
        <taxon>Bacteroidota</taxon>
        <taxon>Flavobacteriia</taxon>
        <taxon>Flavobacteriales</taxon>
        <taxon>Flavobacteriaceae</taxon>
        <taxon>Arenibacter</taxon>
    </lineage>
</organism>